<dbReference type="Proteomes" id="UP001595836">
    <property type="component" value="Unassembled WGS sequence"/>
</dbReference>
<proteinExistence type="predicted"/>
<feature type="region of interest" description="Disordered" evidence="1">
    <location>
        <begin position="279"/>
        <end position="301"/>
    </location>
</feature>
<feature type="signal peptide" evidence="2">
    <location>
        <begin position="1"/>
        <end position="24"/>
    </location>
</feature>
<gene>
    <name evidence="3" type="ORF">ACFO7U_17085</name>
</gene>
<name>A0ABV9PTL9_9ACTN</name>
<reference evidence="4" key="1">
    <citation type="journal article" date="2019" name="Int. J. Syst. Evol. Microbiol.">
        <title>The Global Catalogue of Microorganisms (GCM) 10K type strain sequencing project: providing services to taxonomists for standard genome sequencing and annotation.</title>
        <authorList>
            <consortium name="The Broad Institute Genomics Platform"/>
            <consortium name="The Broad Institute Genome Sequencing Center for Infectious Disease"/>
            <person name="Wu L."/>
            <person name="Ma J."/>
        </authorList>
    </citation>
    <scope>NUCLEOTIDE SEQUENCE [LARGE SCALE GENOMIC DNA]</scope>
    <source>
        <strain evidence="4">JCM 11882</strain>
    </source>
</reference>
<dbReference type="SUPFAM" id="SSF50998">
    <property type="entry name" value="Quinoprotein alcohol dehydrogenase-like"/>
    <property type="match status" value="1"/>
</dbReference>
<organism evidence="3 4">
    <name type="scientific">Dietzia aurantiaca</name>
    <dbReference type="NCBI Taxonomy" id="983873"/>
    <lineage>
        <taxon>Bacteria</taxon>
        <taxon>Bacillati</taxon>
        <taxon>Actinomycetota</taxon>
        <taxon>Actinomycetes</taxon>
        <taxon>Mycobacteriales</taxon>
        <taxon>Dietziaceae</taxon>
        <taxon>Dietzia</taxon>
    </lineage>
</organism>
<keyword evidence="2" id="KW-0732">Signal</keyword>
<feature type="region of interest" description="Disordered" evidence="1">
    <location>
        <begin position="25"/>
        <end position="61"/>
    </location>
</feature>
<feature type="compositionally biased region" description="Low complexity" evidence="1">
    <location>
        <begin position="30"/>
        <end position="58"/>
    </location>
</feature>
<evidence type="ECO:0000313" key="4">
    <source>
        <dbReference type="Proteomes" id="UP001595836"/>
    </source>
</evidence>
<dbReference type="EMBL" id="JBHSHP010000061">
    <property type="protein sequence ID" value="MFC4756482.1"/>
    <property type="molecule type" value="Genomic_DNA"/>
</dbReference>
<feature type="chain" id="PRO_5045967149" evidence="2">
    <location>
        <begin position="25"/>
        <end position="435"/>
    </location>
</feature>
<dbReference type="PROSITE" id="PS51257">
    <property type="entry name" value="PROKAR_LIPOPROTEIN"/>
    <property type="match status" value="1"/>
</dbReference>
<dbReference type="InterPro" id="IPR011047">
    <property type="entry name" value="Quinoprotein_ADH-like_sf"/>
</dbReference>
<protein>
    <submittedName>
        <fullName evidence="3">ABC transporter</fullName>
    </submittedName>
</protein>
<evidence type="ECO:0000256" key="2">
    <source>
        <dbReference type="SAM" id="SignalP"/>
    </source>
</evidence>
<evidence type="ECO:0000313" key="3">
    <source>
        <dbReference type="EMBL" id="MFC4756482.1"/>
    </source>
</evidence>
<feature type="compositionally biased region" description="Basic and acidic residues" evidence="1">
    <location>
        <begin position="290"/>
        <end position="299"/>
    </location>
</feature>
<sequence length="435" mass="44422">MQNSRTIVPLAVALALSLAACAGADDEGTDATGAAPAAEAPTAQGPAAGRPAGAEASGAGHGAIDGAEEVAEPQLHLVSIDSDGAVGMVNLLDGTVSGPGAIAPPSAVTSDGRYLFAETGEGVEIVDSGVWTWDHVDHFHFYRTSPRVLGPVAGSGPVVVSTSANATTGGTGLFFPESGEAVLLDNQALSRGRIEEVFRLETEPHEGVTAPLGGGALVSSVDDSGAVTGVRFHDSAGAPVDGAAAPCPDAQGAITTRVGVVVGCADGAVLATLDGDEPTLEHVPYPDDTDAPRATDFRNRKGRPTTAALAGETGFWLLDTREKQWWHVPTAEPLVQVSASDDADRHVVALDHEGRIRVFDGAAGTEIAATEPLVAAALADPDSRNGVDLTVDRERAYVNDPVGGVVHEIDYRAGARVARSLDTPTAPDFYAETGR</sequence>
<evidence type="ECO:0000256" key="1">
    <source>
        <dbReference type="SAM" id="MobiDB-lite"/>
    </source>
</evidence>
<keyword evidence="4" id="KW-1185">Reference proteome</keyword>
<dbReference type="RefSeq" id="WP_344997102.1">
    <property type="nucleotide sequence ID" value="NZ_BAABCD010000057.1"/>
</dbReference>
<comment type="caution">
    <text evidence="3">The sequence shown here is derived from an EMBL/GenBank/DDBJ whole genome shotgun (WGS) entry which is preliminary data.</text>
</comment>
<accession>A0ABV9PTL9</accession>